<dbReference type="InterPro" id="IPR050347">
    <property type="entry name" value="Bact_Beta-galactosidase"/>
</dbReference>
<dbReference type="AlphaFoldDB" id="A0A9D1V5V7"/>
<dbReference type="Proteomes" id="UP000824193">
    <property type="component" value="Unassembled WGS sequence"/>
</dbReference>
<evidence type="ECO:0000256" key="3">
    <source>
        <dbReference type="ARBA" id="ARBA00012756"/>
    </source>
</evidence>
<dbReference type="GO" id="GO:0004565">
    <property type="term" value="F:beta-galactosidase activity"/>
    <property type="evidence" value="ECO:0007669"/>
    <property type="project" value="UniProtKB-EC"/>
</dbReference>
<dbReference type="Pfam" id="PF00703">
    <property type="entry name" value="Glyco_hydro_2"/>
    <property type="match status" value="1"/>
</dbReference>
<dbReference type="PANTHER" id="PTHR46323">
    <property type="entry name" value="BETA-GALACTOSIDASE"/>
    <property type="match status" value="1"/>
</dbReference>
<dbReference type="Gene3D" id="3.20.20.80">
    <property type="entry name" value="Glycosidases"/>
    <property type="match status" value="1"/>
</dbReference>
<dbReference type="GO" id="GO:0005990">
    <property type="term" value="P:lactose catabolic process"/>
    <property type="evidence" value="ECO:0007669"/>
    <property type="project" value="TreeGrafter"/>
</dbReference>
<dbReference type="SMART" id="SM01038">
    <property type="entry name" value="Bgal_small_N"/>
    <property type="match status" value="1"/>
</dbReference>
<dbReference type="Pfam" id="PF02836">
    <property type="entry name" value="Glyco_hydro_2_C"/>
    <property type="match status" value="1"/>
</dbReference>
<evidence type="ECO:0000256" key="5">
    <source>
        <dbReference type="ARBA" id="ARBA00022801"/>
    </source>
</evidence>
<dbReference type="InterPro" id="IPR006101">
    <property type="entry name" value="Glyco_hydro_2"/>
</dbReference>
<dbReference type="SUPFAM" id="SSF74650">
    <property type="entry name" value="Galactose mutarotase-like"/>
    <property type="match status" value="1"/>
</dbReference>
<feature type="domain" description="Beta galactosidase small chain/" evidence="9">
    <location>
        <begin position="664"/>
        <end position="938"/>
    </location>
</feature>
<proteinExistence type="inferred from homology"/>
<dbReference type="Gene3D" id="2.60.40.10">
    <property type="entry name" value="Immunoglobulins"/>
    <property type="match status" value="1"/>
</dbReference>
<sequence>MRPDLHWLEDPTVWQVNRLDAHSDHIWYHQGKDLRQSLDGPWRFAWSPRPADRPEDFWREDYDLADFGMIQVPGHIELQGYSQVHYTNTIYPWDGVSELRPPQIDWNDNPVGSYVRYFDLDEPLRGKRVCISFQGAEQAIYVWLNGQFVGYAEDSFTPSDFDLTPYVRERGNRLCVEVYKRSSAAWIEDQDFFRFSGLFRSVYLYAKPALHLEDLWLRPTLETDGTGSLRMRLKLSTVCPGLMTDPTQCQVHCRVDTPQGQPLFNGPLTLISGEEGALEAEPLALGPVQPWQYGNPFLYPVALTLFDAAGVEQETVPARTGFRRFGIENGIMVLNGERLILKGVNRHEWSAEKGRAIDAEDMHRDMRAVLGAGINAVRTSHYPNQSLWYDLCDESGIYLIDETNLESHGTWQKLCGTDAEWNVPGCLPEWEGCVVDRARSMFERDKNHPSILFWSCGNESYAGTCIQAMANFFRNCDDSRLVHYEGVFHNRAFDDISDVESRMYATPDEIREYLTGPNPNPMLLCEYMHDMGNSLGGMEEYIRLQEEFAQYQGGFIWDFKDQALWHTDPLGRRVLGYGGDFGDRPTDYNFSANGILFADGREKPAIQEVRYWYADEETRRRQDEANARARQLAETELNEERKAAAMKAGAAPALRIARGDGNLGVYGKDFSVLFSYQEGGPVSLRYKGVEWMFRAPRPALWRAPTENDIGCRFPQKSAVWRAADQYLRCSGWEILHAEADAATIRYRFTLPAVPQATAEVCYTVNRLGEIQVRAAFHGAAGLPELPCFGLRFSTPAPVDRVDWLGLSGETYPDRCKGGVFGLHSEVPAQAAYLVPQEYGCHVDTVRAMLHRLTPGLADAGRLELAMEHEAFTFSAVPHTSGQLEEAWHQEELPPSARTVVSVYGAMRGVGGINTWGADVQPPWRVSAEGEHVLAFRLCPGR</sequence>
<dbReference type="SUPFAM" id="SSF49785">
    <property type="entry name" value="Galactose-binding domain-like"/>
    <property type="match status" value="1"/>
</dbReference>
<dbReference type="EMBL" id="DXFW01000040">
    <property type="protein sequence ID" value="HIX06772.1"/>
    <property type="molecule type" value="Genomic_DNA"/>
</dbReference>
<keyword evidence="5 8" id="KW-0378">Hydrolase</keyword>
<dbReference type="InterPro" id="IPR006103">
    <property type="entry name" value="Glyco_hydro_2_cat"/>
</dbReference>
<evidence type="ECO:0000256" key="6">
    <source>
        <dbReference type="ARBA" id="ARBA00023295"/>
    </source>
</evidence>
<evidence type="ECO:0000256" key="1">
    <source>
        <dbReference type="ARBA" id="ARBA00001412"/>
    </source>
</evidence>
<dbReference type="PRINTS" id="PR00132">
    <property type="entry name" value="GLHYDRLASE2"/>
</dbReference>
<dbReference type="InterPro" id="IPR006102">
    <property type="entry name" value="Ig-like_GH2"/>
</dbReference>
<dbReference type="Gene3D" id="2.60.120.260">
    <property type="entry name" value="Galactose-binding domain-like"/>
    <property type="match status" value="1"/>
</dbReference>
<dbReference type="PROSITE" id="PS00719">
    <property type="entry name" value="GLYCOSYL_HYDROL_F2_1"/>
    <property type="match status" value="1"/>
</dbReference>
<evidence type="ECO:0000313" key="11">
    <source>
        <dbReference type="Proteomes" id="UP000824193"/>
    </source>
</evidence>
<dbReference type="InterPro" id="IPR011013">
    <property type="entry name" value="Gal_mutarotase_sf_dom"/>
</dbReference>
<evidence type="ECO:0000256" key="8">
    <source>
        <dbReference type="RuleBase" id="RU361154"/>
    </source>
</evidence>
<dbReference type="InterPro" id="IPR023232">
    <property type="entry name" value="Glyco_hydro_2_AS"/>
</dbReference>
<dbReference type="InterPro" id="IPR013783">
    <property type="entry name" value="Ig-like_fold"/>
</dbReference>
<evidence type="ECO:0000256" key="4">
    <source>
        <dbReference type="ARBA" id="ARBA00013303"/>
    </source>
</evidence>
<dbReference type="InterPro" id="IPR006104">
    <property type="entry name" value="Glyco_hydro_2_N"/>
</dbReference>
<dbReference type="Gene3D" id="2.70.98.10">
    <property type="match status" value="1"/>
</dbReference>
<gene>
    <name evidence="10" type="ORF">H9865_11860</name>
</gene>
<dbReference type="PROSITE" id="PS00608">
    <property type="entry name" value="GLYCOSYL_HYDROL_F2_2"/>
    <property type="match status" value="1"/>
</dbReference>
<comment type="catalytic activity">
    <reaction evidence="1 8">
        <text>Hydrolysis of terminal non-reducing beta-D-galactose residues in beta-D-galactosides.</text>
        <dbReference type="EC" id="3.2.1.23"/>
    </reaction>
</comment>
<dbReference type="GO" id="GO:0009341">
    <property type="term" value="C:beta-galactosidase complex"/>
    <property type="evidence" value="ECO:0007669"/>
    <property type="project" value="InterPro"/>
</dbReference>
<dbReference type="PANTHER" id="PTHR46323:SF2">
    <property type="entry name" value="BETA-GALACTOSIDASE"/>
    <property type="match status" value="1"/>
</dbReference>
<dbReference type="Pfam" id="PF02929">
    <property type="entry name" value="Bgal_small_N"/>
    <property type="match status" value="1"/>
</dbReference>
<dbReference type="InterPro" id="IPR023230">
    <property type="entry name" value="Glyco_hydro_2_CS"/>
</dbReference>
<dbReference type="SUPFAM" id="SSF49303">
    <property type="entry name" value="beta-Galactosidase/glucuronidase domain"/>
    <property type="match status" value="1"/>
</dbReference>
<dbReference type="GO" id="GO:0030246">
    <property type="term" value="F:carbohydrate binding"/>
    <property type="evidence" value="ECO:0007669"/>
    <property type="project" value="InterPro"/>
</dbReference>
<comment type="similarity">
    <text evidence="2 8">Belongs to the glycosyl hydrolase 2 family.</text>
</comment>
<evidence type="ECO:0000259" key="9">
    <source>
        <dbReference type="SMART" id="SM01038"/>
    </source>
</evidence>
<dbReference type="InterPro" id="IPR036156">
    <property type="entry name" value="Beta-gal/glucu_dom_sf"/>
</dbReference>
<protein>
    <recommendedName>
        <fullName evidence="4 8">Beta-galactosidase</fullName>
        <ecNumber evidence="3 8">3.2.1.23</ecNumber>
    </recommendedName>
    <alternativeName>
        <fullName evidence="7 8">Lactase</fullName>
    </alternativeName>
</protein>
<keyword evidence="6 8" id="KW-0326">Glycosidase</keyword>
<accession>A0A9D1V5V7</accession>
<reference evidence="10" key="1">
    <citation type="journal article" date="2021" name="PeerJ">
        <title>Extensive microbial diversity within the chicken gut microbiome revealed by metagenomics and culture.</title>
        <authorList>
            <person name="Gilroy R."/>
            <person name="Ravi A."/>
            <person name="Getino M."/>
            <person name="Pursley I."/>
            <person name="Horton D.L."/>
            <person name="Alikhan N.F."/>
            <person name="Baker D."/>
            <person name="Gharbi K."/>
            <person name="Hall N."/>
            <person name="Watson M."/>
            <person name="Adriaenssens E.M."/>
            <person name="Foster-Nyarko E."/>
            <person name="Jarju S."/>
            <person name="Secka A."/>
            <person name="Antonio M."/>
            <person name="Oren A."/>
            <person name="Chaudhuri R.R."/>
            <person name="La Ragione R."/>
            <person name="Hildebrand F."/>
            <person name="Pallen M.J."/>
        </authorList>
    </citation>
    <scope>NUCLEOTIDE SEQUENCE</scope>
    <source>
        <strain evidence="10">2239</strain>
    </source>
</reference>
<reference evidence="10" key="2">
    <citation type="submission" date="2021-04" db="EMBL/GenBank/DDBJ databases">
        <authorList>
            <person name="Gilroy R."/>
        </authorList>
    </citation>
    <scope>NUCLEOTIDE SEQUENCE</scope>
    <source>
        <strain evidence="10">2239</strain>
    </source>
</reference>
<dbReference type="InterPro" id="IPR004199">
    <property type="entry name" value="B-gal_small/dom_5"/>
</dbReference>
<evidence type="ECO:0000256" key="7">
    <source>
        <dbReference type="ARBA" id="ARBA00032230"/>
    </source>
</evidence>
<dbReference type="InterPro" id="IPR008979">
    <property type="entry name" value="Galactose-bd-like_sf"/>
</dbReference>
<comment type="caution">
    <text evidence="10">The sequence shown here is derived from an EMBL/GenBank/DDBJ whole genome shotgun (WGS) entry which is preliminary data.</text>
</comment>
<name>A0A9D1V5V7_9FIRM</name>
<dbReference type="SUPFAM" id="SSF51445">
    <property type="entry name" value="(Trans)glycosidases"/>
    <property type="match status" value="1"/>
</dbReference>
<dbReference type="InterPro" id="IPR017853">
    <property type="entry name" value="GH"/>
</dbReference>
<dbReference type="Pfam" id="PF02837">
    <property type="entry name" value="Glyco_hydro_2_N"/>
    <property type="match status" value="1"/>
</dbReference>
<dbReference type="EC" id="3.2.1.23" evidence="3 8"/>
<dbReference type="InterPro" id="IPR014718">
    <property type="entry name" value="GH-type_carb-bd"/>
</dbReference>
<evidence type="ECO:0000256" key="2">
    <source>
        <dbReference type="ARBA" id="ARBA00007401"/>
    </source>
</evidence>
<evidence type="ECO:0000313" key="10">
    <source>
        <dbReference type="EMBL" id="HIX06772.1"/>
    </source>
</evidence>
<organism evidence="10 11">
    <name type="scientific">Candidatus Allofournierella pullicola</name>
    <dbReference type="NCBI Taxonomy" id="2838596"/>
    <lineage>
        <taxon>Bacteria</taxon>
        <taxon>Bacillati</taxon>
        <taxon>Bacillota</taxon>
        <taxon>Clostridia</taxon>
        <taxon>Eubacteriales</taxon>
        <taxon>Oscillospiraceae</taxon>
        <taxon>Allofournierella</taxon>
    </lineage>
</organism>